<organism evidence="3 4">
    <name type="scientific">Micavibrio aeruginosavorus</name>
    <dbReference type="NCBI Taxonomy" id="349221"/>
    <lineage>
        <taxon>Bacteria</taxon>
        <taxon>Pseudomonadati</taxon>
        <taxon>Bdellovibrionota</taxon>
        <taxon>Bdellovibrionia</taxon>
        <taxon>Bdellovibrionales</taxon>
        <taxon>Pseudobdellovibrionaceae</taxon>
        <taxon>Micavibrio</taxon>
    </lineage>
</organism>
<dbReference type="PANTHER" id="PTHR45947:SF3">
    <property type="entry name" value="SULFOQUINOVOSYL TRANSFERASE SQD2"/>
    <property type="match status" value="1"/>
</dbReference>
<protein>
    <recommendedName>
        <fullName evidence="5">Glycosyltransferase family 1 protein</fullName>
    </recommendedName>
</protein>
<dbReference type="InterPro" id="IPR028098">
    <property type="entry name" value="Glyco_trans_4-like_N"/>
</dbReference>
<evidence type="ECO:0008006" key="5">
    <source>
        <dbReference type="Google" id="ProtNLM"/>
    </source>
</evidence>
<dbReference type="Pfam" id="PF00534">
    <property type="entry name" value="Glycos_transf_1"/>
    <property type="match status" value="1"/>
</dbReference>
<dbReference type="EMBL" id="QFQB01000085">
    <property type="protein sequence ID" value="PZQ44604.1"/>
    <property type="molecule type" value="Genomic_DNA"/>
</dbReference>
<dbReference type="InterPro" id="IPR050194">
    <property type="entry name" value="Glycosyltransferase_grp1"/>
</dbReference>
<dbReference type="GO" id="GO:0016758">
    <property type="term" value="F:hexosyltransferase activity"/>
    <property type="evidence" value="ECO:0007669"/>
    <property type="project" value="TreeGrafter"/>
</dbReference>
<dbReference type="SUPFAM" id="SSF53756">
    <property type="entry name" value="UDP-Glycosyltransferase/glycogen phosphorylase"/>
    <property type="match status" value="1"/>
</dbReference>
<sequence>MQQSPKRILIFSWEFLPFHGGIATYCAEMAQAAAEAGNQVTVVCPDYHQDNSSEDSKKPYKVHRFPGLHYSTKQLPRIMFEALKINPDDYDIIHAAEWSAVVGMHLIRPLKKLPFIATVHGTDIFGYDTSRVLRTLKATDTLKHAKYIVTNSDFTARLTKDYHPYIDPQKVRPTLLGVNPWWFETAKDTNDLRNRYDIAPDKKIILTVARLDERKGHRTVLKALALLPQEDKNKLVYVIVGKYGSDEYVAELKNLAEACGVRVLFAGGIDIEDVRSFYKTSWLFCMPGEFHPKRIEGFGLAYLEAAAQKLPALATPIGGVPEVVVNGQTGTLINDVTPEKLALEISDLLKNPEKVSAMGEKAYEWAQKFTWSRCVGQAYDD</sequence>
<accession>A0A2W5MUX8</accession>
<dbReference type="Proteomes" id="UP000249417">
    <property type="component" value="Unassembled WGS sequence"/>
</dbReference>
<feature type="domain" description="Glycosyl transferase family 1" evidence="1">
    <location>
        <begin position="190"/>
        <end position="365"/>
    </location>
</feature>
<reference evidence="3 4" key="1">
    <citation type="submission" date="2017-08" db="EMBL/GenBank/DDBJ databases">
        <title>Infants hospitalized years apart are colonized by the same room-sourced microbial strains.</title>
        <authorList>
            <person name="Brooks B."/>
            <person name="Olm M.R."/>
            <person name="Firek B.A."/>
            <person name="Baker R."/>
            <person name="Thomas B.C."/>
            <person name="Morowitz M.J."/>
            <person name="Banfield J.F."/>
        </authorList>
    </citation>
    <scope>NUCLEOTIDE SEQUENCE [LARGE SCALE GENOMIC DNA]</scope>
    <source>
        <strain evidence="3">S2_005_002_R2_29</strain>
    </source>
</reference>
<proteinExistence type="predicted"/>
<evidence type="ECO:0000313" key="4">
    <source>
        <dbReference type="Proteomes" id="UP000249417"/>
    </source>
</evidence>
<evidence type="ECO:0000259" key="2">
    <source>
        <dbReference type="Pfam" id="PF13439"/>
    </source>
</evidence>
<evidence type="ECO:0000313" key="3">
    <source>
        <dbReference type="EMBL" id="PZQ44604.1"/>
    </source>
</evidence>
<evidence type="ECO:0000259" key="1">
    <source>
        <dbReference type="Pfam" id="PF00534"/>
    </source>
</evidence>
<dbReference type="AlphaFoldDB" id="A0A2W5MUX8"/>
<dbReference type="PANTHER" id="PTHR45947">
    <property type="entry name" value="SULFOQUINOVOSYL TRANSFERASE SQD2"/>
    <property type="match status" value="1"/>
</dbReference>
<dbReference type="Pfam" id="PF13439">
    <property type="entry name" value="Glyco_transf_4"/>
    <property type="match status" value="1"/>
</dbReference>
<dbReference type="Gene3D" id="3.40.50.2000">
    <property type="entry name" value="Glycogen Phosphorylase B"/>
    <property type="match status" value="2"/>
</dbReference>
<feature type="domain" description="Glycosyltransferase subfamily 4-like N-terminal" evidence="2">
    <location>
        <begin position="20"/>
        <end position="179"/>
    </location>
</feature>
<dbReference type="CDD" id="cd03801">
    <property type="entry name" value="GT4_PimA-like"/>
    <property type="match status" value="1"/>
</dbReference>
<gene>
    <name evidence="3" type="ORF">DI551_09800</name>
</gene>
<name>A0A2W5MUX8_9BACT</name>
<dbReference type="InterPro" id="IPR001296">
    <property type="entry name" value="Glyco_trans_1"/>
</dbReference>
<comment type="caution">
    <text evidence="3">The sequence shown here is derived from an EMBL/GenBank/DDBJ whole genome shotgun (WGS) entry which is preliminary data.</text>
</comment>